<feature type="transmembrane region" description="Helical" evidence="1">
    <location>
        <begin position="33"/>
        <end position="55"/>
    </location>
</feature>
<reference evidence="4" key="1">
    <citation type="journal article" date="2019" name="Int. J. Syst. Evol. Microbiol.">
        <title>The Global Catalogue of Microorganisms (GCM) 10K type strain sequencing project: providing services to taxonomists for standard genome sequencing and annotation.</title>
        <authorList>
            <consortium name="The Broad Institute Genomics Platform"/>
            <consortium name="The Broad Institute Genome Sequencing Center for Infectious Disease"/>
            <person name="Wu L."/>
            <person name="Ma J."/>
        </authorList>
    </citation>
    <scope>NUCLEOTIDE SEQUENCE [LARGE SCALE GENOMIC DNA]</scope>
    <source>
        <strain evidence="4">JCM 17125</strain>
    </source>
</reference>
<comment type="caution">
    <text evidence="3">The sequence shown here is derived from an EMBL/GenBank/DDBJ whole genome shotgun (WGS) entry which is preliminary data.</text>
</comment>
<organism evidence="3 4">
    <name type="scientific">Terrabacter ginsenosidimutans</name>
    <dbReference type="NCBI Taxonomy" id="490575"/>
    <lineage>
        <taxon>Bacteria</taxon>
        <taxon>Bacillati</taxon>
        <taxon>Actinomycetota</taxon>
        <taxon>Actinomycetes</taxon>
        <taxon>Micrococcales</taxon>
        <taxon>Intrasporangiaceae</taxon>
        <taxon>Terrabacter</taxon>
    </lineage>
</organism>
<dbReference type="InterPro" id="IPR025565">
    <property type="entry name" value="DUF4328"/>
</dbReference>
<sequence length="237" mass="25117">MSAPQGIPVAPTEVGLTANGKIVAVQPWRQSTAVLAVIAQTFFVLAALANLYLAWSDVRIKGLLNDEDFSAVVRAAETADGLYVPILVLAGAAGISLLVWLRRVWTSDRSDHSLYTRGTGMAIGGWFIPFANFVLGPLALRDLLWGTEHASPLARPGRPTATPRLVTALWAVIAVNVVLGMLSRGGQSGLERPESMDALVTSLQTALTYEALGGVGGAVGGVVVILTIRKVMTYTRR</sequence>
<accession>A0ABP7DMK7</accession>
<dbReference type="Pfam" id="PF14219">
    <property type="entry name" value="DUF4328"/>
    <property type="match status" value="1"/>
</dbReference>
<gene>
    <name evidence="3" type="ORF">GCM10022399_24000</name>
</gene>
<keyword evidence="1" id="KW-0472">Membrane</keyword>
<keyword evidence="4" id="KW-1185">Reference proteome</keyword>
<feature type="transmembrane region" description="Helical" evidence="1">
    <location>
        <begin position="121"/>
        <end position="144"/>
    </location>
</feature>
<evidence type="ECO:0000313" key="3">
    <source>
        <dbReference type="EMBL" id="GAA3706506.1"/>
    </source>
</evidence>
<proteinExistence type="predicted"/>
<dbReference type="Proteomes" id="UP001501468">
    <property type="component" value="Unassembled WGS sequence"/>
</dbReference>
<dbReference type="EMBL" id="BAABDC010000003">
    <property type="protein sequence ID" value="GAA3706506.1"/>
    <property type="molecule type" value="Genomic_DNA"/>
</dbReference>
<feature type="transmembrane region" description="Helical" evidence="1">
    <location>
        <begin position="165"/>
        <end position="186"/>
    </location>
</feature>
<dbReference type="RefSeq" id="WP_344946414.1">
    <property type="nucleotide sequence ID" value="NZ_BAABDC010000003.1"/>
</dbReference>
<feature type="transmembrane region" description="Helical" evidence="1">
    <location>
        <begin position="206"/>
        <end position="228"/>
    </location>
</feature>
<keyword evidence="1" id="KW-0812">Transmembrane</keyword>
<evidence type="ECO:0000259" key="2">
    <source>
        <dbReference type="Pfam" id="PF14219"/>
    </source>
</evidence>
<evidence type="ECO:0000313" key="4">
    <source>
        <dbReference type="Proteomes" id="UP001501468"/>
    </source>
</evidence>
<feature type="domain" description="DUF4328" evidence="2">
    <location>
        <begin position="78"/>
        <end position="231"/>
    </location>
</feature>
<name>A0ABP7DMK7_9MICO</name>
<evidence type="ECO:0000256" key="1">
    <source>
        <dbReference type="SAM" id="Phobius"/>
    </source>
</evidence>
<feature type="transmembrane region" description="Helical" evidence="1">
    <location>
        <begin position="82"/>
        <end position="101"/>
    </location>
</feature>
<keyword evidence="1" id="KW-1133">Transmembrane helix</keyword>
<protein>
    <recommendedName>
        <fullName evidence="2">DUF4328 domain-containing protein</fullName>
    </recommendedName>
</protein>